<comment type="cofactor">
    <cofactor evidence="1">
        <name>pyridoxal 5'-phosphate</name>
        <dbReference type="ChEBI" id="CHEBI:597326"/>
    </cofactor>
</comment>
<dbReference type="Gene3D" id="3.40.640.10">
    <property type="entry name" value="Type I PLP-dependent aspartate aminotransferase-like (Major domain)"/>
    <property type="match status" value="1"/>
</dbReference>
<dbReference type="Gene3D" id="3.40.630.30">
    <property type="match status" value="1"/>
</dbReference>
<dbReference type="InterPro" id="IPR015421">
    <property type="entry name" value="PyrdxlP-dep_Trfase_major"/>
</dbReference>
<name>A0A9X3CYL3_9FLAO</name>
<comment type="caution">
    <text evidence="5">The sequence shown here is derived from an EMBL/GenBank/DDBJ whole genome shotgun (WGS) entry which is preliminary data.</text>
</comment>
<reference evidence="5" key="1">
    <citation type="submission" date="2022-11" db="EMBL/GenBank/DDBJ databases">
        <title>Salinimicrobium profundisediminis sp. nov., isolated from deep-sea sediment of the Mariana Trench.</title>
        <authorList>
            <person name="Fu H."/>
        </authorList>
    </citation>
    <scope>NUCLEOTIDE SEQUENCE</scope>
    <source>
        <strain evidence="5">MT39</strain>
    </source>
</reference>
<dbReference type="InterPro" id="IPR050087">
    <property type="entry name" value="AON_synthase_class-II"/>
</dbReference>
<dbReference type="EMBL" id="JAPJDA010000021">
    <property type="protein sequence ID" value="MCX2839099.1"/>
    <property type="molecule type" value="Genomic_DNA"/>
</dbReference>
<dbReference type="SUPFAM" id="SSF55729">
    <property type="entry name" value="Acyl-CoA N-acyltransferases (Nat)"/>
    <property type="match status" value="1"/>
</dbReference>
<dbReference type="Pfam" id="PF13480">
    <property type="entry name" value="Acetyltransf_6"/>
    <property type="match status" value="1"/>
</dbReference>
<proteinExistence type="predicted"/>
<evidence type="ECO:0000259" key="3">
    <source>
        <dbReference type="Pfam" id="PF00155"/>
    </source>
</evidence>
<accession>A0A9X3CYL3</accession>
<dbReference type="SUPFAM" id="SSF53383">
    <property type="entry name" value="PLP-dependent transferases"/>
    <property type="match status" value="1"/>
</dbReference>
<dbReference type="Gene3D" id="3.90.1150.10">
    <property type="entry name" value="Aspartate Aminotransferase, domain 1"/>
    <property type="match status" value="1"/>
</dbReference>
<feature type="domain" description="BioF2-like acetyltransferase" evidence="4">
    <location>
        <begin position="630"/>
        <end position="775"/>
    </location>
</feature>
<dbReference type="GO" id="GO:0008483">
    <property type="term" value="F:transaminase activity"/>
    <property type="evidence" value="ECO:0007669"/>
    <property type="project" value="UniProtKB-KW"/>
</dbReference>
<dbReference type="PANTHER" id="PTHR13693:SF3">
    <property type="entry name" value="LD36009P"/>
    <property type="match status" value="1"/>
</dbReference>
<dbReference type="Pfam" id="PF00155">
    <property type="entry name" value="Aminotran_1_2"/>
    <property type="match status" value="1"/>
</dbReference>
<dbReference type="RefSeq" id="WP_266070418.1">
    <property type="nucleotide sequence ID" value="NZ_JAPJDA010000021.1"/>
</dbReference>
<dbReference type="InterPro" id="IPR004839">
    <property type="entry name" value="Aminotransferase_I/II_large"/>
</dbReference>
<dbReference type="InterPro" id="IPR016181">
    <property type="entry name" value="Acyl_CoA_acyltransferase"/>
</dbReference>
<evidence type="ECO:0000256" key="2">
    <source>
        <dbReference type="ARBA" id="ARBA00022679"/>
    </source>
</evidence>
<protein>
    <submittedName>
        <fullName evidence="5">Bifunctional aminotransferase class I/II-fold pyridoxal phosphate-dependent enzyme/GNAT family N-acetyltransferase</fullName>
    </submittedName>
</protein>
<evidence type="ECO:0000313" key="6">
    <source>
        <dbReference type="Proteomes" id="UP001148482"/>
    </source>
</evidence>
<dbReference type="PANTHER" id="PTHR13693">
    <property type="entry name" value="CLASS II AMINOTRANSFERASE/8-AMINO-7-OXONONANOATE SYNTHASE"/>
    <property type="match status" value="1"/>
</dbReference>
<dbReference type="InterPro" id="IPR015424">
    <property type="entry name" value="PyrdxlP-dep_Trfase"/>
</dbReference>
<evidence type="ECO:0000313" key="5">
    <source>
        <dbReference type="EMBL" id="MCX2839099.1"/>
    </source>
</evidence>
<gene>
    <name evidence="5" type="ORF">OQ279_13160</name>
</gene>
<sequence>MAKIKHNNFLDTVDEVISNATEAGVIHLNAEGDHLNGRKIKIRGKESYHFGTTGYLGLEQDMRLKKAAVDAILKYGTQFPLSKTYISHPLYSLLEEKMTAVYNHPVIITKNSTLGHMAVIPTAVRDEDAVILDHQVHWSVQNAAQILKTRGIPVSLIRHNSLEMLETRIREFSDKAEKIWYMADGVYSMYGDFAPIEELMALCKKYPQLHLYFDDVHGMSWKGRNGAGYVMSVLNELPENVLLIGTLSKTFGASGAVVACTNSSLFRKIKNFGGPLTFSAQLEPASVAAAIASAEIHLSDEIYDLQSDLQEKIWYFNQLLSQTVLPLISVNESPVFYIGTGLPATGYNFVNRLMNEGFFVNLGLYPAVPVKNTGVRITISRHNQLADIKALSEAMEYHYPLALEETGNNFERVGKAFRLEISSPKTTAKGSGSLEVQYENTISRIPEEEWNKCMGGKGTFDWDGQLFLEKVFNGNEKREHQWSFHYFIIRDEYKNSVLSTFLSNSLWKDDMTAPASVSKKLEETRERDPYFMTSPVLSLGSTFTEGEHLFINRKHPRWEEALKLLLQEIEKLSEKVRAEMVVLRDFEKDDTLAKIFNDEGYIPAEMPESCVLEDLDWKDEQDYMERLSSRSRRHFRKEVQPYEDKFDIRIVQNPHPGEIEKFYQLYKNVKQNNYGINTFTYPQKLFFSMAESPNWEFIVLKLHSSLFEGTEPSIVGVMFCYKNLGITYVPSLVGMDYKYATEFQVYRQLLYQTIKRAKDLGFKRIDFGLSASFEKRKFGATVKRRLSYVQTEDNYKMESIGMMRNES</sequence>
<evidence type="ECO:0000259" key="4">
    <source>
        <dbReference type="Pfam" id="PF13480"/>
    </source>
</evidence>
<dbReference type="InterPro" id="IPR015422">
    <property type="entry name" value="PyrdxlP-dep_Trfase_small"/>
</dbReference>
<keyword evidence="2" id="KW-0808">Transferase</keyword>
<dbReference type="GO" id="GO:0030170">
    <property type="term" value="F:pyridoxal phosphate binding"/>
    <property type="evidence" value="ECO:0007669"/>
    <property type="project" value="InterPro"/>
</dbReference>
<keyword evidence="6" id="KW-1185">Reference proteome</keyword>
<organism evidence="5 6">
    <name type="scientific">Salinimicrobium profundisediminis</name>
    <dbReference type="NCBI Taxonomy" id="2994553"/>
    <lineage>
        <taxon>Bacteria</taxon>
        <taxon>Pseudomonadati</taxon>
        <taxon>Bacteroidota</taxon>
        <taxon>Flavobacteriia</taxon>
        <taxon>Flavobacteriales</taxon>
        <taxon>Flavobacteriaceae</taxon>
        <taxon>Salinimicrobium</taxon>
    </lineage>
</organism>
<dbReference type="InterPro" id="IPR038740">
    <property type="entry name" value="BioF2-like_GNAT_dom"/>
</dbReference>
<evidence type="ECO:0000256" key="1">
    <source>
        <dbReference type="ARBA" id="ARBA00001933"/>
    </source>
</evidence>
<feature type="domain" description="Aminotransferase class I/classII large" evidence="3">
    <location>
        <begin position="74"/>
        <end position="383"/>
    </location>
</feature>
<dbReference type="AlphaFoldDB" id="A0A9X3CYL3"/>
<dbReference type="Proteomes" id="UP001148482">
    <property type="component" value="Unassembled WGS sequence"/>
</dbReference>
<keyword evidence="5" id="KW-0032">Aminotransferase</keyword>